<dbReference type="Proteomes" id="UP000823775">
    <property type="component" value="Unassembled WGS sequence"/>
</dbReference>
<keyword evidence="2" id="KW-1185">Reference proteome</keyword>
<name>A0ABS8RJH7_DATST</name>
<evidence type="ECO:0000313" key="2">
    <source>
        <dbReference type="Proteomes" id="UP000823775"/>
    </source>
</evidence>
<gene>
    <name evidence="1" type="ORF">HAX54_015663</name>
</gene>
<protein>
    <submittedName>
        <fullName evidence="1">Uncharacterized protein</fullName>
    </submittedName>
</protein>
<dbReference type="EMBL" id="JACEIK010000020">
    <property type="protein sequence ID" value="MCD7446759.1"/>
    <property type="molecule type" value="Genomic_DNA"/>
</dbReference>
<evidence type="ECO:0000313" key="1">
    <source>
        <dbReference type="EMBL" id="MCD7446759.1"/>
    </source>
</evidence>
<proteinExistence type="predicted"/>
<reference evidence="1 2" key="1">
    <citation type="journal article" date="2021" name="BMC Genomics">
        <title>Datura genome reveals duplications of psychoactive alkaloid biosynthetic genes and high mutation rate following tissue culture.</title>
        <authorList>
            <person name="Rajewski A."/>
            <person name="Carter-House D."/>
            <person name="Stajich J."/>
            <person name="Litt A."/>
        </authorList>
    </citation>
    <scope>NUCLEOTIDE SEQUENCE [LARGE SCALE GENOMIC DNA]</scope>
    <source>
        <strain evidence="1">AR-01</strain>
    </source>
</reference>
<organism evidence="1 2">
    <name type="scientific">Datura stramonium</name>
    <name type="common">Jimsonweed</name>
    <name type="synonym">Common thornapple</name>
    <dbReference type="NCBI Taxonomy" id="4076"/>
    <lineage>
        <taxon>Eukaryota</taxon>
        <taxon>Viridiplantae</taxon>
        <taxon>Streptophyta</taxon>
        <taxon>Embryophyta</taxon>
        <taxon>Tracheophyta</taxon>
        <taxon>Spermatophyta</taxon>
        <taxon>Magnoliopsida</taxon>
        <taxon>eudicotyledons</taxon>
        <taxon>Gunneridae</taxon>
        <taxon>Pentapetalae</taxon>
        <taxon>asterids</taxon>
        <taxon>lamiids</taxon>
        <taxon>Solanales</taxon>
        <taxon>Solanaceae</taxon>
        <taxon>Solanoideae</taxon>
        <taxon>Datureae</taxon>
        <taxon>Datura</taxon>
    </lineage>
</organism>
<accession>A0ABS8RJH7</accession>
<comment type="caution">
    <text evidence="1">The sequence shown here is derived from an EMBL/GenBank/DDBJ whole genome shotgun (WGS) entry which is preliminary data.</text>
</comment>
<feature type="non-terminal residue" evidence="1">
    <location>
        <position position="1"/>
    </location>
</feature>
<sequence length="380" mass="41700">EKKRNEHSYSGGGDIVFPGLGMDTDEDAYKVAPNNTPNVFEVGVSGEKTDVMEGGVYIGESSGDVNVNDQECDLKLNSEKSGDDNFFVDMSESEIALITQAVVSAVTINVNVAVNDEAVVDDGIPRQYAAHPKTYVAVEVDDTLERVAGVANEPASGVFMEGVAVNESVVDPPSNDTTYEALVGQVAYESEHDSPECGIPSGSTVVEICDDDKTLAVYRRTGNRHPGKAQQSLFVAGSSLSEFGSISVKRVKGRGSMVVYSDDDGYFEPTYDFEVSSVSKKTWFHTLNYPGRLISCDDNLIAKATDIIEYMYDYRLVLQYPIDDCGIFTECFAKYFIENIQIPVENFDVNTIQSRNGILLWHYGRKKQLYSECNDSENPG</sequence>